<gene>
    <name evidence="1" type="ORF">NTJ_16036</name>
</gene>
<dbReference type="EMBL" id="AP028923">
    <property type="protein sequence ID" value="BET03218.1"/>
    <property type="molecule type" value="Genomic_DNA"/>
</dbReference>
<accession>A0ABN7BHA2</accession>
<evidence type="ECO:0000313" key="2">
    <source>
        <dbReference type="Proteomes" id="UP001307889"/>
    </source>
</evidence>
<keyword evidence="2" id="KW-1185">Reference proteome</keyword>
<name>A0ABN7BHA2_9HEMI</name>
<protein>
    <submittedName>
        <fullName evidence="1">Uncharacterized protein</fullName>
    </submittedName>
</protein>
<organism evidence="1 2">
    <name type="scientific">Nesidiocoris tenuis</name>
    <dbReference type="NCBI Taxonomy" id="355587"/>
    <lineage>
        <taxon>Eukaryota</taxon>
        <taxon>Metazoa</taxon>
        <taxon>Ecdysozoa</taxon>
        <taxon>Arthropoda</taxon>
        <taxon>Hexapoda</taxon>
        <taxon>Insecta</taxon>
        <taxon>Pterygota</taxon>
        <taxon>Neoptera</taxon>
        <taxon>Paraneoptera</taxon>
        <taxon>Hemiptera</taxon>
        <taxon>Heteroptera</taxon>
        <taxon>Panheteroptera</taxon>
        <taxon>Cimicomorpha</taxon>
        <taxon>Miridae</taxon>
        <taxon>Dicyphina</taxon>
        <taxon>Nesidiocoris</taxon>
    </lineage>
</organism>
<dbReference type="Proteomes" id="UP001307889">
    <property type="component" value="Chromosome 15"/>
</dbReference>
<sequence length="74" mass="8073">MWSCKSTRTVELQKHMRAAKALDSCKSTSKVMLQKHMRAAKALDSCKSTSKVMLQKHLQSGVPEALGAAEALAK</sequence>
<proteinExistence type="predicted"/>
<reference evidence="1 2" key="1">
    <citation type="submission" date="2023-09" db="EMBL/GenBank/DDBJ databases">
        <title>Nesidiocoris tenuis whole genome shotgun sequence.</title>
        <authorList>
            <person name="Shibata T."/>
            <person name="Shimoda M."/>
            <person name="Kobayashi T."/>
            <person name="Uehara T."/>
        </authorList>
    </citation>
    <scope>NUCLEOTIDE SEQUENCE [LARGE SCALE GENOMIC DNA]</scope>
    <source>
        <strain evidence="1 2">Japan</strain>
    </source>
</reference>
<evidence type="ECO:0000313" key="1">
    <source>
        <dbReference type="EMBL" id="BET03218.1"/>
    </source>
</evidence>